<gene>
    <name evidence="2" type="ORF">XhyaCFBP1156_19970</name>
</gene>
<dbReference type="AlphaFoldDB" id="A0A2S7EPJ9"/>
<feature type="region of interest" description="Disordered" evidence="1">
    <location>
        <begin position="129"/>
        <end position="151"/>
    </location>
</feature>
<proteinExistence type="predicted"/>
<dbReference type="EMBL" id="MDEG01000036">
    <property type="protein sequence ID" value="PPU94448.1"/>
    <property type="molecule type" value="Genomic_DNA"/>
</dbReference>
<accession>A0A2S7EPJ9</accession>
<keyword evidence="3" id="KW-1185">Reference proteome</keyword>
<name>A0A2S7EPJ9_9XANT</name>
<protein>
    <submittedName>
        <fullName evidence="2">Uncharacterized protein</fullName>
    </submittedName>
</protein>
<reference evidence="3" key="1">
    <citation type="submission" date="2016-08" db="EMBL/GenBank/DDBJ databases">
        <authorList>
            <person name="Merda D."/>
            <person name="Briand M."/>
            <person name="Taghouti G."/>
            <person name="Carrere S."/>
            <person name="Gouzy J."/>
            <person name="Portier P."/>
            <person name="Jacques M.-A."/>
            <person name="Fischer-Le Saux M."/>
        </authorList>
    </citation>
    <scope>NUCLEOTIDE SEQUENCE [LARGE SCALE GENOMIC DNA]</scope>
    <source>
        <strain evidence="3">CFBP1156</strain>
    </source>
</reference>
<dbReference type="Proteomes" id="UP000238261">
    <property type="component" value="Unassembled WGS sequence"/>
</dbReference>
<feature type="compositionally biased region" description="Basic and acidic residues" evidence="1">
    <location>
        <begin position="82"/>
        <end position="95"/>
    </location>
</feature>
<evidence type="ECO:0000313" key="3">
    <source>
        <dbReference type="Proteomes" id="UP000238261"/>
    </source>
</evidence>
<organism evidence="2 3">
    <name type="scientific">Xanthomonas hyacinthi</name>
    <dbReference type="NCBI Taxonomy" id="56455"/>
    <lineage>
        <taxon>Bacteria</taxon>
        <taxon>Pseudomonadati</taxon>
        <taxon>Pseudomonadota</taxon>
        <taxon>Gammaproteobacteria</taxon>
        <taxon>Lysobacterales</taxon>
        <taxon>Lysobacteraceae</taxon>
        <taxon>Xanthomonas</taxon>
    </lineage>
</organism>
<sequence>MMGADSLHDLVHLIVPSGMAFRWSSPCRRACSACAFAPHFAQHPAPPSHVQAPCLERARPTAVDAFAGGLAVGSAAPPGRQGPERQRRAKAEGKTKGRGTWPPAKPVCTWGWRSTQRLCHRAAWGARHAPMQACPRASHARTRHSLQGARP</sequence>
<evidence type="ECO:0000256" key="1">
    <source>
        <dbReference type="SAM" id="MobiDB-lite"/>
    </source>
</evidence>
<evidence type="ECO:0000313" key="2">
    <source>
        <dbReference type="EMBL" id="PPU94448.1"/>
    </source>
</evidence>
<comment type="caution">
    <text evidence="2">The sequence shown here is derived from an EMBL/GenBank/DDBJ whole genome shotgun (WGS) entry which is preliminary data.</text>
</comment>
<feature type="region of interest" description="Disordered" evidence="1">
    <location>
        <begin position="71"/>
        <end position="105"/>
    </location>
</feature>